<keyword evidence="1" id="KW-1133">Transmembrane helix</keyword>
<dbReference type="STRING" id="380248.SAMN05216251_107274"/>
<evidence type="ECO:0000256" key="1">
    <source>
        <dbReference type="SAM" id="Phobius"/>
    </source>
</evidence>
<organism evidence="2 3">
    <name type="scientific">Actinacidiphila alni</name>
    <dbReference type="NCBI Taxonomy" id="380248"/>
    <lineage>
        <taxon>Bacteria</taxon>
        <taxon>Bacillati</taxon>
        <taxon>Actinomycetota</taxon>
        <taxon>Actinomycetes</taxon>
        <taxon>Kitasatosporales</taxon>
        <taxon>Streptomycetaceae</taxon>
        <taxon>Actinacidiphila</taxon>
    </lineage>
</organism>
<dbReference type="PANTHER" id="PTHR40040:SF1">
    <property type="entry name" value="MEMBRANE PROTEIN"/>
    <property type="match status" value="1"/>
</dbReference>
<dbReference type="RefSeq" id="WP_245796051.1">
    <property type="nucleotide sequence ID" value="NZ_FONG01000007.1"/>
</dbReference>
<keyword evidence="3" id="KW-1185">Reference proteome</keyword>
<accession>A0A1I2FBJ0</accession>
<dbReference type="EMBL" id="FONG01000007">
    <property type="protein sequence ID" value="SFF02762.1"/>
    <property type="molecule type" value="Genomic_DNA"/>
</dbReference>
<keyword evidence="1" id="KW-0472">Membrane</keyword>
<keyword evidence="1" id="KW-0812">Transmembrane</keyword>
<name>A0A1I2FBJ0_9ACTN</name>
<sequence length="91" mass="9594">MARRSSVLARRGGGRVDYGPRRTDIGTLNVVGVVCALAGFFVLGILLGPVAMVCGWLGMGRRWSGRKPVLAVVALILGAIDTLIALLYLAQ</sequence>
<proteinExistence type="predicted"/>
<gene>
    <name evidence="2" type="ORF">SAMN05216251_107274</name>
</gene>
<reference evidence="2 3" key="1">
    <citation type="submission" date="2016-10" db="EMBL/GenBank/DDBJ databases">
        <authorList>
            <person name="de Groot N.N."/>
        </authorList>
    </citation>
    <scope>NUCLEOTIDE SEQUENCE [LARGE SCALE GENOMIC DNA]</scope>
    <source>
        <strain evidence="2 3">CGMCC 4.3510</strain>
    </source>
</reference>
<feature type="transmembrane region" description="Helical" evidence="1">
    <location>
        <begin position="69"/>
        <end position="90"/>
    </location>
</feature>
<evidence type="ECO:0000313" key="3">
    <source>
        <dbReference type="Proteomes" id="UP000199323"/>
    </source>
</evidence>
<evidence type="ECO:0008006" key="4">
    <source>
        <dbReference type="Google" id="ProtNLM"/>
    </source>
</evidence>
<protein>
    <recommendedName>
        <fullName evidence="4">Small hydrophobic protein</fullName>
    </recommendedName>
</protein>
<dbReference type="PANTHER" id="PTHR40040">
    <property type="entry name" value="SMALL HYDROPHOBIC PROTEIN-RELATED"/>
    <property type="match status" value="1"/>
</dbReference>
<dbReference type="Proteomes" id="UP000199323">
    <property type="component" value="Unassembled WGS sequence"/>
</dbReference>
<evidence type="ECO:0000313" key="2">
    <source>
        <dbReference type="EMBL" id="SFF02762.1"/>
    </source>
</evidence>
<dbReference type="InterPro" id="IPR055338">
    <property type="entry name" value="YqfX-like"/>
</dbReference>
<feature type="transmembrane region" description="Helical" evidence="1">
    <location>
        <begin position="30"/>
        <end position="57"/>
    </location>
</feature>
<dbReference type="AlphaFoldDB" id="A0A1I2FBJ0"/>